<protein>
    <submittedName>
        <fullName evidence="5">FadR/GntR family transcriptional regulator</fullName>
    </submittedName>
</protein>
<dbReference type="Pfam" id="PF00392">
    <property type="entry name" value="GntR"/>
    <property type="match status" value="1"/>
</dbReference>
<dbReference type="Gene3D" id="1.10.10.10">
    <property type="entry name" value="Winged helix-like DNA-binding domain superfamily/Winged helix DNA-binding domain"/>
    <property type="match status" value="1"/>
</dbReference>
<evidence type="ECO:0000259" key="4">
    <source>
        <dbReference type="PROSITE" id="PS50949"/>
    </source>
</evidence>
<dbReference type="Proteomes" id="UP001595615">
    <property type="component" value="Unassembled WGS sequence"/>
</dbReference>
<keyword evidence="2" id="KW-0238">DNA-binding</keyword>
<dbReference type="InterPro" id="IPR008920">
    <property type="entry name" value="TF_FadR/GntR_C"/>
</dbReference>
<organism evidence="5 6">
    <name type="scientific">Sphingoaurantiacus capsulatus</name>
    <dbReference type="NCBI Taxonomy" id="1771310"/>
    <lineage>
        <taxon>Bacteria</taxon>
        <taxon>Pseudomonadati</taxon>
        <taxon>Pseudomonadota</taxon>
        <taxon>Alphaproteobacteria</taxon>
        <taxon>Sphingomonadales</taxon>
        <taxon>Sphingosinicellaceae</taxon>
        <taxon>Sphingoaurantiacus</taxon>
    </lineage>
</organism>
<dbReference type="SUPFAM" id="SSF48008">
    <property type="entry name" value="GntR ligand-binding domain-like"/>
    <property type="match status" value="1"/>
</dbReference>
<reference evidence="6" key="1">
    <citation type="journal article" date="2019" name="Int. J. Syst. Evol. Microbiol.">
        <title>The Global Catalogue of Microorganisms (GCM) 10K type strain sequencing project: providing services to taxonomists for standard genome sequencing and annotation.</title>
        <authorList>
            <consortium name="The Broad Institute Genomics Platform"/>
            <consortium name="The Broad Institute Genome Sequencing Center for Infectious Disease"/>
            <person name="Wu L."/>
            <person name="Ma J."/>
        </authorList>
    </citation>
    <scope>NUCLEOTIDE SEQUENCE [LARGE SCALE GENOMIC DNA]</scope>
    <source>
        <strain evidence="6">KCTC 42644</strain>
    </source>
</reference>
<dbReference type="Pfam" id="PF07729">
    <property type="entry name" value="FCD"/>
    <property type="match status" value="1"/>
</dbReference>
<sequence>MNVERPIAPRRLKQPRIAEIVADGLRQRILSGELKDDDVLPKQEDLMAEFGVSPPCIREAFRILETEGLVTVLRGNVGGAIVHVPQPLTAAYMMGLVLESRRASLFDLLTAMRILEPACAATCAERADRHATVLPKLRKVLDDGIAAIEDPNAFIGLARQFHTVLVANCGNETMSLVVGSLEVLWSAQVDTLARNASQHGSFADLAVRQSLADEHERIYRLIAEGDARGAEQAIREHYSAHAGERKHGFDIEAPISAARLKA</sequence>
<evidence type="ECO:0000313" key="6">
    <source>
        <dbReference type="Proteomes" id="UP001595615"/>
    </source>
</evidence>
<proteinExistence type="predicted"/>
<evidence type="ECO:0000256" key="1">
    <source>
        <dbReference type="ARBA" id="ARBA00023015"/>
    </source>
</evidence>
<dbReference type="SUPFAM" id="SSF46785">
    <property type="entry name" value="Winged helix' DNA-binding domain"/>
    <property type="match status" value="1"/>
</dbReference>
<dbReference type="Gene3D" id="1.20.120.530">
    <property type="entry name" value="GntR ligand-binding domain-like"/>
    <property type="match status" value="1"/>
</dbReference>
<dbReference type="RefSeq" id="WP_380860632.1">
    <property type="nucleotide sequence ID" value="NZ_JBHRXV010000009.1"/>
</dbReference>
<dbReference type="InterPro" id="IPR011711">
    <property type="entry name" value="GntR_C"/>
</dbReference>
<comment type="caution">
    <text evidence="5">The sequence shown here is derived from an EMBL/GenBank/DDBJ whole genome shotgun (WGS) entry which is preliminary data.</text>
</comment>
<keyword evidence="1" id="KW-0805">Transcription regulation</keyword>
<dbReference type="CDD" id="cd07377">
    <property type="entry name" value="WHTH_GntR"/>
    <property type="match status" value="1"/>
</dbReference>
<name>A0ABV7XBR0_9SPHN</name>
<dbReference type="InterPro" id="IPR000524">
    <property type="entry name" value="Tscrpt_reg_HTH_GntR"/>
</dbReference>
<dbReference type="PROSITE" id="PS50949">
    <property type="entry name" value="HTH_GNTR"/>
    <property type="match status" value="1"/>
</dbReference>
<dbReference type="InterPro" id="IPR036390">
    <property type="entry name" value="WH_DNA-bd_sf"/>
</dbReference>
<dbReference type="PANTHER" id="PTHR43537">
    <property type="entry name" value="TRANSCRIPTIONAL REGULATOR, GNTR FAMILY"/>
    <property type="match status" value="1"/>
</dbReference>
<evidence type="ECO:0000256" key="2">
    <source>
        <dbReference type="ARBA" id="ARBA00023125"/>
    </source>
</evidence>
<dbReference type="SMART" id="SM00345">
    <property type="entry name" value="HTH_GNTR"/>
    <property type="match status" value="1"/>
</dbReference>
<evidence type="ECO:0000313" key="5">
    <source>
        <dbReference type="EMBL" id="MFC3712880.1"/>
    </source>
</evidence>
<keyword evidence="6" id="KW-1185">Reference proteome</keyword>
<accession>A0ABV7XBR0</accession>
<dbReference type="EMBL" id="JBHRXV010000009">
    <property type="protein sequence ID" value="MFC3712880.1"/>
    <property type="molecule type" value="Genomic_DNA"/>
</dbReference>
<gene>
    <name evidence="5" type="ORF">ACFOMD_09880</name>
</gene>
<feature type="domain" description="HTH gntR-type" evidence="4">
    <location>
        <begin position="15"/>
        <end position="85"/>
    </location>
</feature>
<evidence type="ECO:0000256" key="3">
    <source>
        <dbReference type="ARBA" id="ARBA00023163"/>
    </source>
</evidence>
<dbReference type="InterPro" id="IPR036388">
    <property type="entry name" value="WH-like_DNA-bd_sf"/>
</dbReference>
<dbReference type="SMART" id="SM00895">
    <property type="entry name" value="FCD"/>
    <property type="match status" value="1"/>
</dbReference>
<keyword evidence="3" id="KW-0804">Transcription</keyword>
<dbReference type="PANTHER" id="PTHR43537:SF5">
    <property type="entry name" value="UXU OPERON TRANSCRIPTIONAL REGULATOR"/>
    <property type="match status" value="1"/>
</dbReference>